<proteinExistence type="predicted"/>
<dbReference type="AlphaFoldDB" id="C0QK74"/>
<dbReference type="STRING" id="177437.HRM2_30170"/>
<evidence type="ECO:0000256" key="1">
    <source>
        <dbReference type="SAM" id="Phobius"/>
    </source>
</evidence>
<feature type="transmembrane region" description="Helical" evidence="1">
    <location>
        <begin position="12"/>
        <end position="33"/>
    </location>
</feature>
<keyword evidence="1" id="KW-1133">Transmembrane helix</keyword>
<evidence type="ECO:0000313" key="2">
    <source>
        <dbReference type="EMBL" id="ACN16100.1"/>
    </source>
</evidence>
<keyword evidence="1" id="KW-0812">Transmembrane</keyword>
<dbReference type="InterPro" id="IPR012902">
    <property type="entry name" value="N_methyl_site"/>
</dbReference>
<sequence length="138" mass="15369">MHLAYDNRGFTLIETLVAFMLLVISLTVIMQLFSGGLKSGRVSDDYQRAVLLAKEKMETVLLQKRLVETDMEEETDNGFKINISIRHFNIKKNDSETHGDSLIEQFLIIVDVGWSTGGSGKHYGISTVQNCQKGGADS</sequence>
<gene>
    <name evidence="2" type="primary">gspI</name>
    <name evidence="2" type="ordered locus">HRM2_30170</name>
</gene>
<dbReference type="PROSITE" id="PS00409">
    <property type="entry name" value="PROKAR_NTER_METHYL"/>
    <property type="match status" value="1"/>
</dbReference>
<keyword evidence="3" id="KW-1185">Reference proteome</keyword>
<accession>C0QK74</accession>
<reference evidence="2 3" key="1">
    <citation type="journal article" date="2009" name="Environ. Microbiol.">
        <title>Genome sequence of Desulfobacterium autotrophicum HRM2, a marine sulfate reducer oxidizing organic carbon completely to carbon dioxide.</title>
        <authorList>
            <person name="Strittmatter A.W."/>
            <person name="Liesegang H."/>
            <person name="Rabus R."/>
            <person name="Decker I."/>
            <person name="Amann J."/>
            <person name="Andres S."/>
            <person name="Henne A."/>
            <person name="Fricke W.F."/>
            <person name="Martinez-Arias R."/>
            <person name="Bartels D."/>
            <person name="Goesmann A."/>
            <person name="Krause L."/>
            <person name="Puehler A."/>
            <person name="Klenk H.P."/>
            <person name="Richter M."/>
            <person name="Schuler M."/>
            <person name="Gloeckner F.O."/>
            <person name="Meyerdierks A."/>
            <person name="Gottschalk G."/>
            <person name="Amann R."/>
        </authorList>
    </citation>
    <scope>NUCLEOTIDE SEQUENCE [LARGE SCALE GENOMIC DNA]</scope>
    <source>
        <strain evidence="3">ATCC 43914 / DSM 3382 / HRM2</strain>
    </source>
</reference>
<name>C0QK74_DESAH</name>
<protein>
    <submittedName>
        <fullName evidence="2">GspI</fullName>
    </submittedName>
</protein>
<dbReference type="eggNOG" id="COG4967">
    <property type="taxonomic scope" value="Bacteria"/>
</dbReference>
<dbReference type="HOGENOM" id="CLU_1851901_0_0_7"/>
<dbReference type="Pfam" id="PF07963">
    <property type="entry name" value="N_methyl"/>
    <property type="match status" value="1"/>
</dbReference>
<dbReference type="OrthoDB" id="7864109at2"/>
<dbReference type="EMBL" id="CP001087">
    <property type="protein sequence ID" value="ACN16100.1"/>
    <property type="molecule type" value="Genomic_DNA"/>
</dbReference>
<keyword evidence="1" id="KW-0472">Membrane</keyword>
<dbReference type="KEGG" id="dat:HRM2_30170"/>
<evidence type="ECO:0000313" key="3">
    <source>
        <dbReference type="Proteomes" id="UP000000442"/>
    </source>
</evidence>
<organism evidence="2 3">
    <name type="scientific">Desulforapulum autotrophicum (strain ATCC 43914 / DSM 3382 / VKM B-1955 / HRM2)</name>
    <name type="common">Desulfobacterium autotrophicum</name>
    <dbReference type="NCBI Taxonomy" id="177437"/>
    <lineage>
        <taxon>Bacteria</taxon>
        <taxon>Pseudomonadati</taxon>
        <taxon>Thermodesulfobacteriota</taxon>
        <taxon>Desulfobacteria</taxon>
        <taxon>Desulfobacterales</taxon>
        <taxon>Desulfobacteraceae</taxon>
        <taxon>Desulforapulum</taxon>
    </lineage>
</organism>
<dbReference type="RefSeq" id="WP_015904862.1">
    <property type="nucleotide sequence ID" value="NC_012108.1"/>
</dbReference>
<dbReference type="Proteomes" id="UP000000442">
    <property type="component" value="Chromosome"/>
</dbReference>